<evidence type="ECO:0000313" key="3">
    <source>
        <dbReference type="Proteomes" id="UP000030754"/>
    </source>
</evidence>
<gene>
    <name evidence="2" type="ORF">ENH_00042880</name>
</gene>
<dbReference type="RefSeq" id="XP_013440739.1">
    <property type="nucleotide sequence ID" value="XM_013585285.1"/>
</dbReference>
<name>U6MGJ2_9EIME</name>
<reference evidence="2" key="1">
    <citation type="submission" date="2013-10" db="EMBL/GenBank/DDBJ databases">
        <title>Genomic analysis of the causative agents of coccidiosis in chickens.</title>
        <authorList>
            <person name="Reid A.J."/>
            <person name="Blake D."/>
            <person name="Billington K."/>
            <person name="Browne H."/>
            <person name="Dunn M."/>
            <person name="Hung S."/>
            <person name="Kawahara F."/>
            <person name="Miranda-Saavedra D."/>
            <person name="Mourier T."/>
            <person name="Nagra H."/>
            <person name="Otto T.D."/>
            <person name="Rawlings N."/>
            <person name="Sanchez A."/>
            <person name="Sanders M."/>
            <person name="Subramaniam C."/>
            <person name="Tay Y."/>
            <person name="Dear P."/>
            <person name="Doerig C."/>
            <person name="Gruber A."/>
            <person name="Parkinson J."/>
            <person name="Shirley M."/>
            <person name="Wan K.L."/>
            <person name="Berriman M."/>
            <person name="Tomley F."/>
            <person name="Pain A."/>
        </authorList>
    </citation>
    <scope>NUCLEOTIDE SEQUENCE [LARGE SCALE GENOMIC DNA]</scope>
    <source>
        <strain evidence="2">Houghton</strain>
    </source>
</reference>
<protein>
    <submittedName>
        <fullName evidence="2">Uncharacterized protein</fullName>
    </submittedName>
</protein>
<keyword evidence="1" id="KW-0472">Membrane</keyword>
<accession>U6MGJ2</accession>
<dbReference type="AlphaFoldDB" id="U6MGJ2"/>
<keyword evidence="1" id="KW-1133">Transmembrane helix</keyword>
<dbReference type="OrthoDB" id="10305023at2759"/>
<keyword evidence="1" id="KW-0812">Transmembrane</keyword>
<organism evidence="2 3">
    <name type="scientific">Eimeria necatrix</name>
    <dbReference type="NCBI Taxonomy" id="51315"/>
    <lineage>
        <taxon>Eukaryota</taxon>
        <taxon>Sar</taxon>
        <taxon>Alveolata</taxon>
        <taxon>Apicomplexa</taxon>
        <taxon>Conoidasida</taxon>
        <taxon>Coccidia</taxon>
        <taxon>Eucoccidiorida</taxon>
        <taxon>Eimeriorina</taxon>
        <taxon>Eimeriidae</taxon>
        <taxon>Eimeria</taxon>
    </lineage>
</organism>
<feature type="transmembrane region" description="Helical" evidence="1">
    <location>
        <begin position="21"/>
        <end position="39"/>
    </location>
</feature>
<dbReference type="EMBL" id="HG722798">
    <property type="protein sequence ID" value="CDJ63377.1"/>
    <property type="molecule type" value="Genomic_DNA"/>
</dbReference>
<reference evidence="2" key="2">
    <citation type="submission" date="2013-10" db="EMBL/GenBank/DDBJ databases">
        <authorList>
            <person name="Aslett M."/>
        </authorList>
    </citation>
    <scope>NUCLEOTIDE SEQUENCE [LARGE SCALE GENOMIC DNA]</scope>
    <source>
        <strain evidence="2">Houghton</strain>
    </source>
</reference>
<keyword evidence="3" id="KW-1185">Reference proteome</keyword>
<dbReference type="GeneID" id="25474445"/>
<dbReference type="VEuPathDB" id="ToxoDB:ENH_00042880"/>
<evidence type="ECO:0000313" key="2">
    <source>
        <dbReference type="EMBL" id="CDJ63377.1"/>
    </source>
</evidence>
<sequence>MNRSRHSVGPQRADGLSWSRGLFTVARLAFLLMAFFASLTSSLSSVATEDSTVEVGTRFSLRAPLISKLNEALTSLWTQITHNGEPVELSGSKAQELVETTIRRLRDSGEEVTDEFRDLLSWQLTSCFPIEENALRGIHGIFGVTSRVVCPANRTFSCALTALSIPLAEEERTPIQALEASICAAAIRHVGHDAAARLASQRGTGLGPEQVRSLTLEETSLSTTDEKTESLFMEGIQLQIEMQKGFQQLQWSRFGRAFKLASAFRLAQRELAKIAPDLFSVNEIWQTESTCSTFEQVGVVC</sequence>
<evidence type="ECO:0000256" key="1">
    <source>
        <dbReference type="SAM" id="Phobius"/>
    </source>
</evidence>
<dbReference type="Proteomes" id="UP000030754">
    <property type="component" value="Unassembled WGS sequence"/>
</dbReference>
<proteinExistence type="predicted"/>